<feature type="region of interest" description="Disordered" evidence="5">
    <location>
        <begin position="132"/>
        <end position="164"/>
    </location>
</feature>
<keyword evidence="6" id="KW-0675">Receptor</keyword>
<evidence type="ECO:0000256" key="3">
    <source>
        <dbReference type="ARBA" id="ARBA00022989"/>
    </source>
</evidence>
<keyword evidence="7" id="KW-1185">Reference proteome</keyword>
<name>A0A5N4C9J6_CAMDR</name>
<comment type="subcellular location">
    <subcellularLocation>
        <location evidence="1">Membrane</location>
        <topology evidence="1">Multi-pass membrane protein</topology>
    </subcellularLocation>
</comment>
<comment type="caution">
    <text evidence="6">The sequence shown here is derived from an EMBL/GenBank/DDBJ whole genome shotgun (WGS) entry which is preliminary data.</text>
</comment>
<dbReference type="EMBL" id="JWIN03000032">
    <property type="protein sequence ID" value="KAB1255591.1"/>
    <property type="molecule type" value="Genomic_DNA"/>
</dbReference>
<dbReference type="InterPro" id="IPR000832">
    <property type="entry name" value="GPCR_2_secretin-like"/>
</dbReference>
<feature type="non-terminal residue" evidence="6">
    <location>
        <position position="1"/>
    </location>
</feature>
<dbReference type="Gene3D" id="1.20.1070.10">
    <property type="entry name" value="Rhodopsin 7-helix transmembrane proteins"/>
    <property type="match status" value="1"/>
</dbReference>
<gene>
    <name evidence="6" type="ORF">Cadr_000027846</name>
</gene>
<evidence type="ECO:0000256" key="4">
    <source>
        <dbReference type="ARBA" id="ARBA00023136"/>
    </source>
</evidence>
<evidence type="ECO:0000313" key="6">
    <source>
        <dbReference type="EMBL" id="KAB1255591.1"/>
    </source>
</evidence>
<keyword evidence="4" id="KW-0472">Membrane</keyword>
<evidence type="ECO:0000313" key="7">
    <source>
        <dbReference type="Proteomes" id="UP000299084"/>
    </source>
</evidence>
<evidence type="ECO:0000256" key="1">
    <source>
        <dbReference type="ARBA" id="ARBA00004141"/>
    </source>
</evidence>
<accession>A0A5N4C9J6</accession>
<dbReference type="GO" id="GO:0004930">
    <property type="term" value="F:G protein-coupled receptor activity"/>
    <property type="evidence" value="ECO:0007669"/>
    <property type="project" value="InterPro"/>
</dbReference>
<proteinExistence type="predicted"/>
<feature type="compositionally biased region" description="Basic and acidic residues" evidence="5">
    <location>
        <begin position="151"/>
        <end position="164"/>
    </location>
</feature>
<keyword evidence="3" id="KW-1133">Transmembrane helix</keyword>
<dbReference type="Proteomes" id="UP000299084">
    <property type="component" value="Unassembled WGS sequence"/>
</dbReference>
<dbReference type="GO" id="GO:0016020">
    <property type="term" value="C:membrane"/>
    <property type="evidence" value="ECO:0007669"/>
    <property type="project" value="UniProtKB-SubCell"/>
</dbReference>
<sequence>VPLLLVQVNIGILIAVTRVISQISADNYKIHGDPSAFKLTAKAVAVLLPILGTSWVFGVLAVNSQAVVFRTCLPYSTPCRDFSISFFHCLLNSVEAFGKPPEVRAAFKHKTKVWSLTSSSARHANVKPFSSDIMNGTRPGTGSTKLGPWDKSSHSAHRVDLSAV</sequence>
<protein>
    <submittedName>
        <fullName evidence="6">Adhesion G-protein coupled receptor D1</fullName>
    </submittedName>
</protein>
<organism evidence="6 7">
    <name type="scientific">Camelus dromedarius</name>
    <name type="common">Dromedary</name>
    <name type="synonym">Arabian camel</name>
    <dbReference type="NCBI Taxonomy" id="9838"/>
    <lineage>
        <taxon>Eukaryota</taxon>
        <taxon>Metazoa</taxon>
        <taxon>Chordata</taxon>
        <taxon>Craniata</taxon>
        <taxon>Vertebrata</taxon>
        <taxon>Euteleostomi</taxon>
        <taxon>Mammalia</taxon>
        <taxon>Eutheria</taxon>
        <taxon>Laurasiatheria</taxon>
        <taxon>Artiodactyla</taxon>
        <taxon>Tylopoda</taxon>
        <taxon>Camelidae</taxon>
        <taxon>Camelus</taxon>
    </lineage>
</organism>
<dbReference type="AlphaFoldDB" id="A0A5N4C9J6"/>
<keyword evidence="2" id="KW-0812">Transmembrane</keyword>
<dbReference type="Pfam" id="PF00002">
    <property type="entry name" value="7tm_2"/>
    <property type="match status" value="1"/>
</dbReference>
<evidence type="ECO:0000256" key="2">
    <source>
        <dbReference type="ARBA" id="ARBA00022692"/>
    </source>
</evidence>
<evidence type="ECO:0000256" key="5">
    <source>
        <dbReference type="SAM" id="MobiDB-lite"/>
    </source>
</evidence>
<feature type="compositionally biased region" description="Polar residues" evidence="5">
    <location>
        <begin position="132"/>
        <end position="144"/>
    </location>
</feature>
<reference evidence="6 7" key="1">
    <citation type="journal article" date="2019" name="Mol. Ecol. Resour.">
        <title>Improving Illumina assemblies with Hi-C and long reads: an example with the North African dromedary.</title>
        <authorList>
            <person name="Elbers J.P."/>
            <person name="Rogers M.F."/>
            <person name="Perelman P.L."/>
            <person name="Proskuryakova A.A."/>
            <person name="Serdyukova N.A."/>
            <person name="Johnson W.E."/>
            <person name="Horin P."/>
            <person name="Corander J."/>
            <person name="Murphy D."/>
            <person name="Burger P.A."/>
        </authorList>
    </citation>
    <scope>NUCLEOTIDE SEQUENCE [LARGE SCALE GENOMIC DNA]</scope>
    <source>
        <strain evidence="6">Drom800</strain>
        <tissue evidence="6">Blood</tissue>
    </source>
</reference>